<dbReference type="eggNOG" id="COG4618">
    <property type="taxonomic scope" value="Bacteria"/>
</dbReference>
<dbReference type="InterPro" id="IPR039421">
    <property type="entry name" value="Type_1_exporter"/>
</dbReference>
<dbReference type="InterPro" id="IPR003439">
    <property type="entry name" value="ABC_transporter-like_ATP-bd"/>
</dbReference>
<evidence type="ECO:0000256" key="1">
    <source>
        <dbReference type="ARBA" id="ARBA00004651"/>
    </source>
</evidence>
<dbReference type="PROSITE" id="PS50929">
    <property type="entry name" value="ABC_TM1F"/>
    <property type="match status" value="1"/>
</dbReference>
<feature type="transmembrane region" description="Helical" evidence="8">
    <location>
        <begin position="135"/>
        <end position="165"/>
    </location>
</feature>
<evidence type="ECO:0000313" key="12">
    <source>
        <dbReference type="Proteomes" id="UP000005019"/>
    </source>
</evidence>
<keyword evidence="7 8" id="KW-0472">Membrane</keyword>
<keyword evidence="4" id="KW-0547">Nucleotide-binding</keyword>
<gene>
    <name evidence="11" type="ORF">METUNv1_03898</name>
</gene>
<reference evidence="11 12" key="1">
    <citation type="journal article" date="2011" name="J. Bacteriol.">
        <title>Genome sequence of Methyloversatilis universalis FAM5T, a methylotrophic representative of the order Rhodocyclales.</title>
        <authorList>
            <person name="Kittichotirat W."/>
            <person name="Good N.M."/>
            <person name="Hall R."/>
            <person name="Bringel F."/>
            <person name="Lajus A."/>
            <person name="Medigue C."/>
            <person name="Smalley N.E."/>
            <person name="Beck D."/>
            <person name="Bumgarner R."/>
            <person name="Vuilleumier S."/>
            <person name="Kalyuzhnaya M.G."/>
        </authorList>
    </citation>
    <scope>NUCLEOTIDE SEQUENCE [LARGE SCALE GENOMIC DNA]</scope>
    <source>
        <strain evidence="12">ATCC BAA-1314 / JCM 13912 / FAM5</strain>
    </source>
</reference>
<feature type="transmembrane region" description="Helical" evidence="8">
    <location>
        <begin position="12"/>
        <end position="34"/>
    </location>
</feature>
<dbReference type="GO" id="GO:0016887">
    <property type="term" value="F:ATP hydrolysis activity"/>
    <property type="evidence" value="ECO:0007669"/>
    <property type="project" value="InterPro"/>
</dbReference>
<evidence type="ECO:0000256" key="4">
    <source>
        <dbReference type="ARBA" id="ARBA00022741"/>
    </source>
</evidence>
<evidence type="ECO:0000256" key="5">
    <source>
        <dbReference type="ARBA" id="ARBA00022840"/>
    </source>
</evidence>
<dbReference type="InterPro" id="IPR027417">
    <property type="entry name" value="P-loop_NTPase"/>
</dbReference>
<name>F5RHV0_METUF</name>
<feature type="domain" description="ABC transmembrane type-1" evidence="10">
    <location>
        <begin position="13"/>
        <end position="290"/>
    </location>
</feature>
<dbReference type="Proteomes" id="UP000005019">
    <property type="component" value="Unassembled WGS sequence"/>
</dbReference>
<dbReference type="GO" id="GO:0006508">
    <property type="term" value="P:proteolysis"/>
    <property type="evidence" value="ECO:0007669"/>
    <property type="project" value="UniProtKB-KW"/>
</dbReference>
<feature type="domain" description="ABC transporter" evidence="9">
    <location>
        <begin position="321"/>
        <end position="555"/>
    </location>
</feature>
<keyword evidence="2" id="KW-1003">Cell membrane</keyword>
<dbReference type="InterPro" id="IPR010128">
    <property type="entry name" value="ATPase_T1SS_PrtD-like"/>
</dbReference>
<keyword evidence="5 11" id="KW-0067">ATP-binding</keyword>
<dbReference type="OrthoDB" id="8554730at2"/>
<dbReference type="PANTHER" id="PTHR43394:SF1">
    <property type="entry name" value="ATP-BINDING CASSETTE SUB-FAMILY B MEMBER 10, MITOCHONDRIAL"/>
    <property type="match status" value="1"/>
</dbReference>
<dbReference type="InterPro" id="IPR017871">
    <property type="entry name" value="ABC_transporter-like_CS"/>
</dbReference>
<dbReference type="SUPFAM" id="SSF52540">
    <property type="entry name" value="P-loop containing nucleoside triphosphate hydrolases"/>
    <property type="match status" value="1"/>
</dbReference>
<feature type="transmembrane region" description="Helical" evidence="8">
    <location>
        <begin position="46"/>
        <end position="66"/>
    </location>
</feature>
<comment type="subcellular location">
    <subcellularLocation>
        <location evidence="1">Cell membrane</location>
        <topology evidence="1">Multi-pass membrane protein</topology>
    </subcellularLocation>
</comment>
<dbReference type="GO" id="GO:0008233">
    <property type="term" value="F:peptidase activity"/>
    <property type="evidence" value="ECO:0007669"/>
    <property type="project" value="UniProtKB-KW"/>
</dbReference>
<accession>F5RHV0</accession>
<proteinExistence type="predicted"/>
<dbReference type="InterPro" id="IPR011527">
    <property type="entry name" value="ABC1_TM_dom"/>
</dbReference>
<dbReference type="NCBIfam" id="TIGR01842">
    <property type="entry name" value="type_I_sec_PrtD"/>
    <property type="match status" value="1"/>
</dbReference>
<dbReference type="Pfam" id="PF00664">
    <property type="entry name" value="ABC_membrane"/>
    <property type="match status" value="1"/>
</dbReference>
<dbReference type="AlphaFoldDB" id="F5RHV0"/>
<keyword evidence="12" id="KW-1185">Reference proteome</keyword>
<keyword evidence="3 8" id="KW-0812">Transmembrane</keyword>
<dbReference type="Gene3D" id="1.20.1560.10">
    <property type="entry name" value="ABC transporter type 1, transmembrane domain"/>
    <property type="match status" value="1"/>
</dbReference>
<dbReference type="PANTHER" id="PTHR43394">
    <property type="entry name" value="ATP-DEPENDENT PERMEASE MDL1, MITOCHONDRIAL"/>
    <property type="match status" value="1"/>
</dbReference>
<evidence type="ECO:0000256" key="2">
    <source>
        <dbReference type="ARBA" id="ARBA00022475"/>
    </source>
</evidence>
<protein>
    <submittedName>
        <fullName evidence="11">Alkaline protease secretion ATP-binding protein aprD</fullName>
    </submittedName>
</protein>
<dbReference type="EMBL" id="AFHG01000059">
    <property type="protein sequence ID" value="EGK69932.1"/>
    <property type="molecule type" value="Genomic_DNA"/>
</dbReference>
<dbReference type="SMART" id="SM00382">
    <property type="entry name" value="AAA"/>
    <property type="match status" value="1"/>
</dbReference>
<evidence type="ECO:0000256" key="3">
    <source>
        <dbReference type="ARBA" id="ARBA00022692"/>
    </source>
</evidence>
<dbReference type="PROSITE" id="PS50893">
    <property type="entry name" value="ABC_TRANSPORTER_2"/>
    <property type="match status" value="1"/>
</dbReference>
<dbReference type="SUPFAM" id="SSF90123">
    <property type="entry name" value="ABC transporter transmembrane region"/>
    <property type="match status" value="1"/>
</dbReference>
<keyword evidence="11" id="KW-0378">Hydrolase</keyword>
<dbReference type="GO" id="GO:0015421">
    <property type="term" value="F:ABC-type oligopeptide transporter activity"/>
    <property type="evidence" value="ECO:0007669"/>
    <property type="project" value="TreeGrafter"/>
</dbReference>
<dbReference type="GO" id="GO:0030253">
    <property type="term" value="P:protein secretion by the type I secretion system"/>
    <property type="evidence" value="ECO:0007669"/>
    <property type="project" value="InterPro"/>
</dbReference>
<dbReference type="InterPro" id="IPR036640">
    <property type="entry name" value="ABC1_TM_sf"/>
</dbReference>
<dbReference type="GO" id="GO:0005524">
    <property type="term" value="F:ATP binding"/>
    <property type="evidence" value="ECO:0007669"/>
    <property type="project" value="UniProtKB-KW"/>
</dbReference>
<keyword evidence="6 8" id="KW-1133">Transmembrane helix</keyword>
<dbReference type="STRING" id="1000565.METUNv1_03898"/>
<evidence type="ECO:0000259" key="9">
    <source>
        <dbReference type="PROSITE" id="PS50893"/>
    </source>
</evidence>
<keyword evidence="11" id="KW-0645">Protease</keyword>
<dbReference type="RefSeq" id="WP_008064635.1">
    <property type="nucleotide sequence ID" value="NZ_AFHG01000059.1"/>
</dbReference>
<dbReference type="Gene3D" id="3.40.50.300">
    <property type="entry name" value="P-loop containing nucleotide triphosphate hydrolases"/>
    <property type="match status" value="1"/>
</dbReference>
<organism evidence="11 12">
    <name type="scientific">Methyloversatilis universalis (strain ATCC BAA-1314 / DSM 25237 / JCM 13912 / CCUG 52030 / FAM5)</name>
    <dbReference type="NCBI Taxonomy" id="1000565"/>
    <lineage>
        <taxon>Bacteria</taxon>
        <taxon>Pseudomonadati</taxon>
        <taxon>Pseudomonadota</taxon>
        <taxon>Betaproteobacteria</taxon>
        <taxon>Nitrosomonadales</taxon>
        <taxon>Sterolibacteriaceae</taxon>
        <taxon>Methyloversatilis</taxon>
    </lineage>
</organism>
<comment type="caution">
    <text evidence="11">The sequence shown here is derived from an EMBL/GenBank/DDBJ whole genome shotgun (WGS) entry which is preliminary data.</text>
</comment>
<dbReference type="Pfam" id="PF00005">
    <property type="entry name" value="ABC_tran"/>
    <property type="match status" value="1"/>
</dbReference>
<evidence type="ECO:0000259" key="10">
    <source>
        <dbReference type="PROSITE" id="PS50929"/>
    </source>
</evidence>
<dbReference type="GO" id="GO:0005886">
    <property type="term" value="C:plasma membrane"/>
    <property type="evidence" value="ECO:0007669"/>
    <property type="project" value="UniProtKB-SubCell"/>
</dbReference>
<sequence>MNAFIQACRRHLFWAAVFSLVLNVLVLALPFYTLEVFDRVFASHSVPTLVMLTLVTTIALVGMTLLDQVRARLLMSCAFGLDRALGPQVVTRLFAVAGSPGHAAQTQCIRDVATVRGFLTGPGVIALFDAPWAPLFLLLIFVFHPLLGVLATAGALVLLACAWLNSRVTRHYNEVSARAGRASSQFMDASVRNADAVRAMGMSADLGRRWSALNDQVLRTAAASQAAGAPWTGLTRFVRQYLQVLMLGCGAWLVVTGDLGSGVMMAGTLVLARALAPVEAIVSSWRGLFEFIEAVDRLSALLDGSDQVREPHPLPRPTGRLEVEALSMTAGPRVLLRGVNFALLPGQQMAVIGPSGAGKTALLRLLAGIWTPAGGAVRLDGARLQDYPADTLGAAIGYLPQNVELFPGTVAENIARMQPQPDADAVIAAAQLCGAHDLILRLPQGYDTEVGEGGAQLSAGQRARVGIARALYGQPALVLLDEPNANLDAEGEDALVDMLARLRERGLTVVVVAHRPRMLQGMDKLLVLREGVVEQFGDYADIAARFARGPKVAAVGERTAQIGGGGHGQRA</sequence>
<dbReference type="InterPro" id="IPR003593">
    <property type="entry name" value="AAA+_ATPase"/>
</dbReference>
<evidence type="ECO:0000313" key="11">
    <source>
        <dbReference type="EMBL" id="EGK69932.1"/>
    </source>
</evidence>
<dbReference type="PROSITE" id="PS00211">
    <property type="entry name" value="ABC_TRANSPORTER_1"/>
    <property type="match status" value="1"/>
</dbReference>
<evidence type="ECO:0000256" key="6">
    <source>
        <dbReference type="ARBA" id="ARBA00022989"/>
    </source>
</evidence>
<evidence type="ECO:0000256" key="8">
    <source>
        <dbReference type="SAM" id="Phobius"/>
    </source>
</evidence>
<evidence type="ECO:0000256" key="7">
    <source>
        <dbReference type="ARBA" id="ARBA00023136"/>
    </source>
</evidence>
<dbReference type="GO" id="GO:0030256">
    <property type="term" value="C:type I protein secretion system complex"/>
    <property type="evidence" value="ECO:0007669"/>
    <property type="project" value="InterPro"/>
</dbReference>